<dbReference type="GO" id="GO:0006508">
    <property type="term" value="P:proteolysis"/>
    <property type="evidence" value="ECO:0007669"/>
    <property type="project" value="InterPro"/>
</dbReference>
<dbReference type="Gene3D" id="3.40.50.10390">
    <property type="entry name" value="Gingipain r, domain 1"/>
    <property type="match status" value="1"/>
</dbReference>
<dbReference type="AlphaFoldDB" id="A0A327W5V6"/>
<dbReference type="InterPro" id="IPR029031">
    <property type="entry name" value="Gingipain_N_sf"/>
</dbReference>
<comment type="caution">
    <text evidence="3">The sequence shown here is derived from an EMBL/GenBank/DDBJ whole genome shotgun (WGS) entry which is preliminary data.</text>
</comment>
<feature type="domain" description="Gingipain" evidence="2">
    <location>
        <begin position="406"/>
        <end position="774"/>
    </location>
</feature>
<sequence>MKLSGITILALLILLYASRQTLAQSRKYKSNSVLATGQWYKIAVSQPGIYKIDAAFLRKVGLNPDQIPANQIRLFGTGGRMLPEHNGDRTDDLPEIALQLNDNGDNIINGNDALLFYAPGPHNWIFNADTRTYSHQYNIYSDTAWYFLCVGPGAGARILPATVREAPVKEQHLYTYHSFYENDSLNFLRSGKQWYGEEFSLDPTAGSRHTYRFTLPALPEGPVTVNMRVAARGINGSNFKVSLNKQDAATAYLLPVSGNVFEAFATAATGTGAVYLNSTGIQADVDFLQGDNNARGWLDYLEIIAACPPQLPASGMLDFRTDASLLDNVQTGLTVSNANAQTQIWDVTNIQAPIQLKTALSGDALACTVLSDKPRELLAFQPASILQPAYVSKVTNQDLHAVKADMIIATTPALFAQAQRLAQWHQQQGLNAQVITMDQVYNEFSSGTPDPTALRDFLKMQYDRGQLPQYLLLFGAASYDYRFRVKNNTNQAPSWQSTASLDPVSSYVTDDYFGLLTDKDDINRTDIRNVLQLAIGRIPARNSTEAATAVDKIIHYREKSLQGNWRNQLVFIADDEDNNLHFNDAELLTQLISTDFPAFNISKIYLDAYQRQPGNTGPTYPDAVKALNERINQGALIVNYSGHGSNTRLAEENIVDGTTILQWQNQDFLPLLLTATCDFAPFDNPAILSLGQKILLQQQTGAIALMTTTRAVFAASNREMNQNYIRAALTRNPDGSWKSLGTAAKDAKNITYAGSIDIINNRKFQLLGDPALTLAFPGYRVVTDSINGRALDNNNVAIPALAEMRIVGHLEDENGQMASTYNGNLYTTIYSSPVVNTTKGNTAASLPTNFEKQESVLFRGTAAVNNGRFVSTNTLPLDGVLSGGKGKISYYSTGNPTDGAGVFNGLQVTAPVHGGDGTLPALQIWLNNRLFKSGDLVGPNPVLLVELSASNGINIAGLDPEHNLLALLDSAEYIVLNDYFSASLDNYKKGTVVYPLKGLSPGKHRITIRAWDNSNNRVVGTVEFEITESGVIAVEGLTNYPNPFHYQTRFVFSHNLLGMQAEVTLQIFNMEGRLMKTLRNTIIPGSNRFDGMPWDGTGESGARLSPGMYLYRLTISSNGKKKVKGGKVILL</sequence>
<dbReference type="Gene3D" id="3.40.50.1460">
    <property type="match status" value="1"/>
</dbReference>
<keyword evidence="4" id="KW-1185">Reference proteome</keyword>
<evidence type="ECO:0000256" key="1">
    <source>
        <dbReference type="ARBA" id="ARBA00022729"/>
    </source>
</evidence>
<evidence type="ECO:0000313" key="3">
    <source>
        <dbReference type="EMBL" id="RAJ85899.1"/>
    </source>
</evidence>
<reference evidence="3 4" key="1">
    <citation type="submission" date="2018-06" db="EMBL/GenBank/DDBJ databases">
        <title>Genomic Encyclopedia of Archaeal and Bacterial Type Strains, Phase II (KMG-II): from individual species to whole genera.</title>
        <authorList>
            <person name="Goeker M."/>
        </authorList>
    </citation>
    <scope>NUCLEOTIDE SEQUENCE [LARGE SCALE GENOMIC DNA]</scope>
    <source>
        <strain evidence="3 4">DSM 29821</strain>
    </source>
</reference>
<dbReference type="OrthoDB" id="9809780at2"/>
<evidence type="ECO:0000313" key="4">
    <source>
        <dbReference type="Proteomes" id="UP000249819"/>
    </source>
</evidence>
<dbReference type="SUPFAM" id="SSF52129">
    <property type="entry name" value="Caspase-like"/>
    <property type="match status" value="1"/>
</dbReference>
<dbReference type="EMBL" id="QLMA01000002">
    <property type="protein sequence ID" value="RAJ85899.1"/>
    <property type="molecule type" value="Genomic_DNA"/>
</dbReference>
<protein>
    <submittedName>
        <fullName evidence="3">Putative secreted protein (Por secretion system target)</fullName>
    </submittedName>
</protein>
<dbReference type="NCBIfam" id="TIGR04183">
    <property type="entry name" value="Por_Secre_tail"/>
    <property type="match status" value="1"/>
</dbReference>
<dbReference type="InterPro" id="IPR026444">
    <property type="entry name" value="Secre_tail"/>
</dbReference>
<dbReference type="Gene3D" id="2.60.40.4070">
    <property type="match status" value="1"/>
</dbReference>
<gene>
    <name evidence="3" type="ORF">CLV59_102606</name>
</gene>
<dbReference type="RefSeq" id="WP_111591524.1">
    <property type="nucleotide sequence ID" value="NZ_QLMA01000002.1"/>
</dbReference>
<evidence type="ECO:0000259" key="2">
    <source>
        <dbReference type="Pfam" id="PF01364"/>
    </source>
</evidence>
<accession>A0A327W5V6</accession>
<dbReference type="CDD" id="cd02258">
    <property type="entry name" value="Peptidase_C25_N"/>
    <property type="match status" value="1"/>
</dbReference>
<dbReference type="NCBIfam" id="NF033707">
    <property type="entry name" value="T9SS_sortase"/>
    <property type="match status" value="1"/>
</dbReference>
<keyword evidence="1" id="KW-0732">Signal</keyword>
<dbReference type="InterPro" id="IPR001769">
    <property type="entry name" value="Gingipain"/>
</dbReference>
<dbReference type="Proteomes" id="UP000249819">
    <property type="component" value="Unassembled WGS sequence"/>
</dbReference>
<name>A0A327W5V6_9BACT</name>
<dbReference type="Pfam" id="PF01364">
    <property type="entry name" value="Peptidase_C25"/>
    <property type="match status" value="1"/>
</dbReference>
<dbReference type="InterPro" id="IPR029030">
    <property type="entry name" value="Caspase-like_dom_sf"/>
</dbReference>
<dbReference type="GO" id="GO:0008234">
    <property type="term" value="F:cysteine-type peptidase activity"/>
    <property type="evidence" value="ECO:0007669"/>
    <property type="project" value="InterPro"/>
</dbReference>
<organism evidence="3 4">
    <name type="scientific">Chitinophaga dinghuensis</name>
    <dbReference type="NCBI Taxonomy" id="1539050"/>
    <lineage>
        <taxon>Bacteria</taxon>
        <taxon>Pseudomonadati</taxon>
        <taxon>Bacteroidota</taxon>
        <taxon>Chitinophagia</taxon>
        <taxon>Chitinophagales</taxon>
        <taxon>Chitinophagaceae</taxon>
        <taxon>Chitinophaga</taxon>
    </lineage>
</organism>
<proteinExistence type="predicted"/>